<dbReference type="SUPFAM" id="SSF51569">
    <property type="entry name" value="Aldolase"/>
    <property type="match status" value="1"/>
</dbReference>
<dbReference type="GO" id="GO:0005829">
    <property type="term" value="C:cytosol"/>
    <property type="evidence" value="ECO:0007669"/>
    <property type="project" value="TreeGrafter"/>
</dbReference>
<keyword evidence="1 2" id="KW-0456">Lyase</keyword>
<dbReference type="PANTHER" id="PTHR42849">
    <property type="entry name" value="N-ACETYLNEURAMINATE LYASE"/>
    <property type="match status" value="1"/>
</dbReference>
<keyword evidence="6" id="KW-1185">Reference proteome</keyword>
<dbReference type="GO" id="GO:0008747">
    <property type="term" value="F:N-acetylneuraminate lyase activity"/>
    <property type="evidence" value="ECO:0007669"/>
    <property type="project" value="TreeGrafter"/>
</dbReference>
<feature type="active site" description="Proton donor/acceptor" evidence="3">
    <location>
        <position position="137"/>
    </location>
</feature>
<dbReference type="AlphaFoldDB" id="A0A1U7JGG1"/>
<dbReference type="PANTHER" id="PTHR42849:SF1">
    <property type="entry name" value="N-ACETYLNEURAMINATE LYASE"/>
    <property type="match status" value="1"/>
</dbReference>
<evidence type="ECO:0000313" key="5">
    <source>
        <dbReference type="EMBL" id="OKL43830.1"/>
    </source>
</evidence>
<dbReference type="GO" id="GO:0019262">
    <property type="term" value="P:N-acetylneuraminate catabolic process"/>
    <property type="evidence" value="ECO:0007669"/>
    <property type="project" value="TreeGrafter"/>
</dbReference>
<organism evidence="5 6">
    <name type="scientific">Pseudovibrio exalbescens</name>
    <dbReference type="NCBI Taxonomy" id="197461"/>
    <lineage>
        <taxon>Bacteria</taxon>
        <taxon>Pseudomonadati</taxon>
        <taxon>Pseudomonadota</taxon>
        <taxon>Alphaproteobacteria</taxon>
        <taxon>Hyphomicrobiales</taxon>
        <taxon>Stappiaceae</taxon>
        <taxon>Pseudovibrio</taxon>
    </lineage>
</organism>
<dbReference type="InterPro" id="IPR002220">
    <property type="entry name" value="DapA-like"/>
</dbReference>
<dbReference type="SMART" id="SM01130">
    <property type="entry name" value="DHDPS"/>
    <property type="match status" value="1"/>
</dbReference>
<feature type="active site" description="Schiff-base intermediate with substrate" evidence="3">
    <location>
        <position position="165"/>
    </location>
</feature>
<sequence length="299" mass="32288">MTKKLAGMHVALLTGFSDQGEFDAKRQENILEYVLKQNVTGLYVGGSSGEGGLMNVEELARQQEVVRDKARGSGKQLIAHVGQPSLRESIALAERAQELGYDGLSALPPHAYPFSQEEIFEYYRVLAAATDLPLIVYEVPIRTGRPTPADQIAKLLDLPNVAGLKFTSSDMFALSQIQSVRPDATYFFGFDEIIGGAAALGVDGGIGTTYNILGNLYTALFKAVELGEMETLRELQGISQAYVNDILKTGVIPGCKATLQALGVDCGPARAPFLLRGANPKAIIETAINRPGFQQWLPR</sequence>
<dbReference type="EMBL" id="LVVZ01000018">
    <property type="protein sequence ID" value="OKL43830.1"/>
    <property type="molecule type" value="Genomic_DNA"/>
</dbReference>
<dbReference type="InterPro" id="IPR013785">
    <property type="entry name" value="Aldolase_TIM"/>
</dbReference>
<dbReference type="Gene3D" id="3.20.20.70">
    <property type="entry name" value="Aldolase class I"/>
    <property type="match status" value="1"/>
</dbReference>
<evidence type="ECO:0000256" key="1">
    <source>
        <dbReference type="ARBA" id="ARBA00023239"/>
    </source>
</evidence>
<dbReference type="Pfam" id="PF00701">
    <property type="entry name" value="DHDPS"/>
    <property type="match status" value="1"/>
</dbReference>
<dbReference type="PIRSF" id="PIRSF001365">
    <property type="entry name" value="DHDPS"/>
    <property type="match status" value="1"/>
</dbReference>
<evidence type="ECO:0000256" key="2">
    <source>
        <dbReference type="PIRNR" id="PIRNR001365"/>
    </source>
</evidence>
<dbReference type="RefSeq" id="WP_028481452.1">
    <property type="nucleotide sequence ID" value="NZ_LVVZ01000018.1"/>
</dbReference>
<protein>
    <submittedName>
        <fullName evidence="5">N-acetylneuraminate lyase</fullName>
    </submittedName>
</protein>
<dbReference type="STRING" id="197461.A3843_12020"/>
<name>A0A1U7JGG1_9HYPH</name>
<feature type="binding site" evidence="4">
    <location>
        <position position="206"/>
    </location>
    <ligand>
        <name>pyruvate</name>
        <dbReference type="ChEBI" id="CHEBI:15361"/>
    </ligand>
</feature>
<evidence type="ECO:0000256" key="4">
    <source>
        <dbReference type="PIRSR" id="PIRSR001365-2"/>
    </source>
</evidence>
<dbReference type="PRINTS" id="PR00146">
    <property type="entry name" value="DHPICSNTHASE"/>
</dbReference>
<proteinExistence type="inferred from homology"/>
<comment type="caution">
    <text evidence="5">The sequence shown here is derived from an EMBL/GenBank/DDBJ whole genome shotgun (WGS) entry which is preliminary data.</text>
</comment>
<dbReference type="Proteomes" id="UP000185783">
    <property type="component" value="Unassembled WGS sequence"/>
</dbReference>
<accession>A0A1U7JGG1</accession>
<evidence type="ECO:0000313" key="6">
    <source>
        <dbReference type="Proteomes" id="UP000185783"/>
    </source>
</evidence>
<reference evidence="5 6" key="1">
    <citation type="submission" date="2016-03" db="EMBL/GenBank/DDBJ databases">
        <title>Genome sequence of Nesiotobacter sp. nov., a moderately halophilic alphaproteobacterium isolated from the Yellow Sea, China.</title>
        <authorList>
            <person name="Zhang G."/>
            <person name="Zhang R."/>
        </authorList>
    </citation>
    <scope>NUCLEOTIDE SEQUENCE [LARGE SCALE GENOMIC DNA]</scope>
    <source>
        <strain evidence="5 6">WB1-6</strain>
    </source>
</reference>
<evidence type="ECO:0000256" key="3">
    <source>
        <dbReference type="PIRSR" id="PIRSR001365-1"/>
    </source>
</evidence>
<comment type="similarity">
    <text evidence="2">Belongs to the DapA family.</text>
</comment>
<gene>
    <name evidence="5" type="ORF">A3843_12020</name>
</gene>